<comment type="caution">
    <text evidence="2">The sequence shown here is derived from an EMBL/GenBank/DDBJ whole genome shotgun (WGS) entry which is preliminary data.</text>
</comment>
<organism evidence="2 3">
    <name type="scientific">Streptomyces flaveus</name>
    <dbReference type="NCBI Taxonomy" id="66370"/>
    <lineage>
        <taxon>Bacteria</taxon>
        <taxon>Bacillati</taxon>
        <taxon>Actinomycetota</taxon>
        <taxon>Actinomycetes</taxon>
        <taxon>Kitasatosporales</taxon>
        <taxon>Streptomycetaceae</taxon>
        <taxon>Streptomyces</taxon>
        <taxon>Streptomyces aurantiacus group</taxon>
    </lineage>
</organism>
<name>A0A917R797_9ACTN</name>
<dbReference type="Gene3D" id="2.40.10.10">
    <property type="entry name" value="Trypsin-like serine proteases"/>
    <property type="match status" value="1"/>
</dbReference>
<proteinExistence type="predicted"/>
<protein>
    <recommendedName>
        <fullName evidence="1">Effector-associated domain-containing protein</fullName>
    </recommendedName>
</protein>
<evidence type="ECO:0000313" key="3">
    <source>
        <dbReference type="Proteomes" id="UP000637788"/>
    </source>
</evidence>
<sequence>MSAQTQVRAQGLAAVRVAEVLVSRPGGQPGRRGSGYRVAERCVLTAAHVVAGPVASVRVRVDADRPGEWTADAHVVLLAEAADVALLEITGAPPEPDGTERPRYAAVPDADVVLPFSAVGFPRFKLRRDSMRLLDDSAPSQYRDSCHLTGTVSVLSNRREGTLELAVPAPRADIEPERSPWEGMSGAVVWCDGAVIGVVSAHHRSDGLGRLAASRVERWYDVLSAAELERFHRYAGLPARDRLGSATDPVHSRPVAGLTRLTGLPPDLPLSELVDLVDALVALPSLRNANSMALLLDSISAEIAANSPRDPRLRMDVYGIVRTCLRYPGTLDQLLEAVRLLEGPSSEVAKVDHEAARLARRSG</sequence>
<reference evidence="2" key="1">
    <citation type="journal article" date="2014" name="Int. J. Syst. Evol. Microbiol.">
        <title>Complete genome sequence of Corynebacterium casei LMG S-19264T (=DSM 44701T), isolated from a smear-ripened cheese.</title>
        <authorList>
            <consortium name="US DOE Joint Genome Institute (JGI-PGF)"/>
            <person name="Walter F."/>
            <person name="Albersmeier A."/>
            <person name="Kalinowski J."/>
            <person name="Ruckert C."/>
        </authorList>
    </citation>
    <scope>NUCLEOTIDE SEQUENCE</scope>
    <source>
        <strain evidence="2">JCM 3035</strain>
    </source>
</reference>
<dbReference type="SUPFAM" id="SSF50494">
    <property type="entry name" value="Trypsin-like serine proteases"/>
    <property type="match status" value="1"/>
</dbReference>
<dbReference type="RefSeq" id="WP_189325202.1">
    <property type="nucleotide sequence ID" value="NZ_BMPQ01000020.1"/>
</dbReference>
<dbReference type="Pfam" id="PF19956">
    <property type="entry name" value="EAD2"/>
    <property type="match status" value="1"/>
</dbReference>
<dbReference type="InterPro" id="IPR045431">
    <property type="entry name" value="EAD2"/>
</dbReference>
<reference evidence="2" key="2">
    <citation type="submission" date="2020-09" db="EMBL/GenBank/DDBJ databases">
        <authorList>
            <person name="Sun Q."/>
            <person name="Ohkuma M."/>
        </authorList>
    </citation>
    <scope>NUCLEOTIDE SEQUENCE</scope>
    <source>
        <strain evidence="2">JCM 3035</strain>
    </source>
</reference>
<keyword evidence="3" id="KW-1185">Reference proteome</keyword>
<dbReference type="EMBL" id="BMPQ01000020">
    <property type="protein sequence ID" value="GGK93548.1"/>
    <property type="molecule type" value="Genomic_DNA"/>
</dbReference>
<gene>
    <name evidence="2" type="ORF">GCM10010094_62960</name>
</gene>
<dbReference type="Pfam" id="PF13365">
    <property type="entry name" value="Trypsin_2"/>
    <property type="match status" value="1"/>
</dbReference>
<dbReference type="InterPro" id="IPR043504">
    <property type="entry name" value="Peptidase_S1_PA_chymotrypsin"/>
</dbReference>
<evidence type="ECO:0000259" key="1">
    <source>
        <dbReference type="Pfam" id="PF19956"/>
    </source>
</evidence>
<dbReference type="AlphaFoldDB" id="A0A917R797"/>
<evidence type="ECO:0000313" key="2">
    <source>
        <dbReference type="EMBL" id="GGK93548.1"/>
    </source>
</evidence>
<feature type="domain" description="Effector-associated" evidence="1">
    <location>
        <begin position="277"/>
        <end position="352"/>
    </location>
</feature>
<dbReference type="Proteomes" id="UP000637788">
    <property type="component" value="Unassembled WGS sequence"/>
</dbReference>
<accession>A0A917R797</accession>
<dbReference type="InterPro" id="IPR009003">
    <property type="entry name" value="Peptidase_S1_PA"/>
</dbReference>